<accession>A0A853DC94</accession>
<dbReference type="SUPFAM" id="SSF55729">
    <property type="entry name" value="Acyl-CoA N-acyltransferases (Nat)"/>
    <property type="match status" value="1"/>
</dbReference>
<evidence type="ECO:0000313" key="4">
    <source>
        <dbReference type="EMBL" id="NYJ74528.1"/>
    </source>
</evidence>
<dbReference type="AlphaFoldDB" id="A0A853DC94"/>
<evidence type="ECO:0000259" key="3">
    <source>
        <dbReference type="PROSITE" id="PS51186"/>
    </source>
</evidence>
<dbReference type="Pfam" id="PF00583">
    <property type="entry name" value="Acetyltransf_1"/>
    <property type="match status" value="1"/>
</dbReference>
<dbReference type="CDD" id="cd04301">
    <property type="entry name" value="NAT_SF"/>
    <property type="match status" value="1"/>
</dbReference>
<dbReference type="InterPro" id="IPR050832">
    <property type="entry name" value="Bact_Acetyltransf"/>
</dbReference>
<keyword evidence="1 4" id="KW-0808">Transferase</keyword>
<keyword evidence="2" id="KW-0012">Acyltransferase</keyword>
<dbReference type="GO" id="GO:0016747">
    <property type="term" value="F:acyltransferase activity, transferring groups other than amino-acyl groups"/>
    <property type="evidence" value="ECO:0007669"/>
    <property type="project" value="InterPro"/>
</dbReference>
<protein>
    <submittedName>
        <fullName evidence="4">GNAT superfamily N-acetyltransferase</fullName>
    </submittedName>
</protein>
<dbReference type="RefSeq" id="WP_179480475.1">
    <property type="nucleotide sequence ID" value="NZ_JACCFW010000001.1"/>
</dbReference>
<proteinExistence type="predicted"/>
<reference evidence="4 5" key="1">
    <citation type="submission" date="2020-07" db="EMBL/GenBank/DDBJ databases">
        <title>Sequencing the genomes of 1000 actinobacteria strains.</title>
        <authorList>
            <person name="Klenk H.-P."/>
        </authorList>
    </citation>
    <scope>NUCLEOTIDE SEQUENCE [LARGE SCALE GENOMIC DNA]</scope>
    <source>
        <strain evidence="4 5">DSM 29531</strain>
    </source>
</reference>
<dbReference type="InterPro" id="IPR000182">
    <property type="entry name" value="GNAT_dom"/>
</dbReference>
<name>A0A853DC94_9MICO</name>
<feature type="domain" description="N-acetyltransferase" evidence="3">
    <location>
        <begin position="6"/>
        <end position="161"/>
    </location>
</feature>
<evidence type="ECO:0000256" key="2">
    <source>
        <dbReference type="ARBA" id="ARBA00023315"/>
    </source>
</evidence>
<sequence>MARPTVQVTIASPSDQDRLIPLWVQLRSETGQTKEWAERAAQDGRMEAALSRDDVRVFLATSDDRDTGFAVVIRSPLSGLGDEQAVWIDQMWVAPEHRGTGVAKALLTRVSAYGEEQGSTQVVCCVPTHERGVNRYFAKLGFASTVTLRVTSTASLRRKLTGVAESKGAATLRARRSLRARARDDVKVASGL</sequence>
<keyword evidence="5" id="KW-1185">Reference proteome</keyword>
<dbReference type="PROSITE" id="PS51186">
    <property type="entry name" value="GNAT"/>
    <property type="match status" value="1"/>
</dbReference>
<organism evidence="4 5">
    <name type="scientific">Allobranchiibius huperziae</name>
    <dbReference type="NCBI Taxonomy" id="1874116"/>
    <lineage>
        <taxon>Bacteria</taxon>
        <taxon>Bacillati</taxon>
        <taxon>Actinomycetota</taxon>
        <taxon>Actinomycetes</taxon>
        <taxon>Micrococcales</taxon>
        <taxon>Dermacoccaceae</taxon>
        <taxon>Allobranchiibius</taxon>
    </lineage>
</organism>
<dbReference type="PANTHER" id="PTHR43877">
    <property type="entry name" value="AMINOALKYLPHOSPHONATE N-ACETYLTRANSFERASE-RELATED-RELATED"/>
    <property type="match status" value="1"/>
</dbReference>
<evidence type="ECO:0000313" key="5">
    <source>
        <dbReference type="Proteomes" id="UP000571817"/>
    </source>
</evidence>
<dbReference type="Proteomes" id="UP000571817">
    <property type="component" value="Unassembled WGS sequence"/>
</dbReference>
<comment type="caution">
    <text evidence="4">The sequence shown here is derived from an EMBL/GenBank/DDBJ whole genome shotgun (WGS) entry which is preliminary data.</text>
</comment>
<gene>
    <name evidence="4" type="ORF">HNR15_001491</name>
</gene>
<dbReference type="InterPro" id="IPR016181">
    <property type="entry name" value="Acyl_CoA_acyltransferase"/>
</dbReference>
<dbReference type="Gene3D" id="3.40.630.30">
    <property type="match status" value="1"/>
</dbReference>
<dbReference type="EMBL" id="JACCFW010000001">
    <property type="protein sequence ID" value="NYJ74528.1"/>
    <property type="molecule type" value="Genomic_DNA"/>
</dbReference>
<evidence type="ECO:0000256" key="1">
    <source>
        <dbReference type="ARBA" id="ARBA00022679"/>
    </source>
</evidence>